<name>A0ABW4NJE8_9LACT</name>
<evidence type="ECO:0000256" key="3">
    <source>
        <dbReference type="ARBA" id="ARBA00022597"/>
    </source>
</evidence>
<dbReference type="Gene3D" id="2.70.70.10">
    <property type="entry name" value="Glucose Permease (Domain IIA)"/>
    <property type="match status" value="1"/>
</dbReference>
<dbReference type="InterPro" id="IPR011055">
    <property type="entry name" value="Dup_hybrid_motif"/>
</dbReference>
<dbReference type="InterPro" id="IPR001127">
    <property type="entry name" value="PTS_EIIA_1_perm"/>
</dbReference>
<dbReference type="Proteomes" id="UP001597285">
    <property type="component" value="Unassembled WGS sequence"/>
</dbReference>
<dbReference type="PROSITE" id="PS51093">
    <property type="entry name" value="PTS_EIIA_TYPE_1"/>
    <property type="match status" value="1"/>
</dbReference>
<dbReference type="EMBL" id="JBHUFF010000006">
    <property type="protein sequence ID" value="MFD1798528.1"/>
    <property type="molecule type" value="Genomic_DNA"/>
</dbReference>
<dbReference type="InterPro" id="IPR050890">
    <property type="entry name" value="PTS_EIIA_component"/>
</dbReference>
<keyword evidence="9" id="KW-1185">Reference proteome</keyword>
<dbReference type="NCBIfam" id="TIGR00830">
    <property type="entry name" value="PTBA"/>
    <property type="match status" value="1"/>
</dbReference>
<dbReference type="SUPFAM" id="SSF51261">
    <property type="entry name" value="Duplicated hybrid motif"/>
    <property type="match status" value="1"/>
</dbReference>
<comment type="subcellular location">
    <subcellularLocation>
        <location evidence="1">Cytoplasm</location>
    </subcellularLocation>
</comment>
<feature type="domain" description="PTS EIIA type-1" evidence="7">
    <location>
        <begin position="37"/>
        <end position="141"/>
    </location>
</feature>
<proteinExistence type="predicted"/>
<evidence type="ECO:0000256" key="6">
    <source>
        <dbReference type="ARBA" id="ARBA00022777"/>
    </source>
</evidence>
<sequence length="173" mass="18551">MDAFSNQNEQANPNQVLRTELFAVTDGKIISIESVADPVFSEKMMGDGFAMEPTSNIVLAPVSGRLFQVAGALHAYGIVTDKGIEVLVHVGLETVTLNGEGFVSSLKEGMMVKQGEPLVTVDFDYLISQGCKTTTSVVVINGCSSLYHYELNQEEHAVAGETLALVVLKSPDK</sequence>
<dbReference type="RefSeq" id="WP_058919587.1">
    <property type="nucleotide sequence ID" value="NZ_JBHSQC010000005.1"/>
</dbReference>
<evidence type="ECO:0000313" key="8">
    <source>
        <dbReference type="EMBL" id="MFD1798528.1"/>
    </source>
</evidence>
<evidence type="ECO:0000259" key="7">
    <source>
        <dbReference type="PROSITE" id="PS51093"/>
    </source>
</evidence>
<organism evidence="8 9">
    <name type="scientific">Carnobacterium antarcticum</name>
    <dbReference type="NCBI Taxonomy" id="2126436"/>
    <lineage>
        <taxon>Bacteria</taxon>
        <taxon>Bacillati</taxon>
        <taxon>Bacillota</taxon>
        <taxon>Bacilli</taxon>
        <taxon>Lactobacillales</taxon>
        <taxon>Carnobacteriaceae</taxon>
        <taxon>Carnobacterium</taxon>
    </lineage>
</organism>
<keyword evidence="4" id="KW-0808">Transferase</keyword>
<keyword evidence="6" id="KW-0418">Kinase</keyword>
<accession>A0ABW4NJE8</accession>
<evidence type="ECO:0000256" key="4">
    <source>
        <dbReference type="ARBA" id="ARBA00022679"/>
    </source>
</evidence>
<keyword evidence="2" id="KW-0813">Transport</keyword>
<gene>
    <name evidence="8" type="ORF">ACFSBK_01455</name>
</gene>
<keyword evidence="5" id="KW-0598">Phosphotransferase system</keyword>
<comment type="caution">
    <text evidence="8">The sequence shown here is derived from an EMBL/GenBank/DDBJ whole genome shotgun (WGS) entry which is preliminary data.</text>
</comment>
<reference evidence="9" key="1">
    <citation type="journal article" date="2019" name="Int. J. Syst. Evol. Microbiol.">
        <title>The Global Catalogue of Microorganisms (GCM) 10K type strain sequencing project: providing services to taxonomists for standard genome sequencing and annotation.</title>
        <authorList>
            <consortium name="The Broad Institute Genomics Platform"/>
            <consortium name="The Broad Institute Genome Sequencing Center for Infectious Disease"/>
            <person name="Wu L."/>
            <person name="Ma J."/>
        </authorList>
    </citation>
    <scope>NUCLEOTIDE SEQUENCE [LARGE SCALE GENOMIC DNA]</scope>
    <source>
        <strain evidence="9">KCTC 42143</strain>
    </source>
</reference>
<protein>
    <submittedName>
        <fullName evidence="8">PTS glucose transporter subunit IIA</fullName>
    </submittedName>
</protein>
<keyword evidence="3 8" id="KW-0762">Sugar transport</keyword>
<evidence type="ECO:0000256" key="2">
    <source>
        <dbReference type="ARBA" id="ARBA00022448"/>
    </source>
</evidence>
<dbReference type="PANTHER" id="PTHR45008:SF1">
    <property type="entry name" value="PTS SYSTEM GLUCOSE-SPECIFIC EIIA COMPONENT"/>
    <property type="match status" value="1"/>
</dbReference>
<evidence type="ECO:0000313" key="9">
    <source>
        <dbReference type="Proteomes" id="UP001597285"/>
    </source>
</evidence>
<evidence type="ECO:0000256" key="5">
    <source>
        <dbReference type="ARBA" id="ARBA00022683"/>
    </source>
</evidence>
<dbReference type="PROSITE" id="PS00371">
    <property type="entry name" value="PTS_EIIA_TYPE_1_HIS"/>
    <property type="match status" value="1"/>
</dbReference>
<dbReference type="Pfam" id="PF00358">
    <property type="entry name" value="PTS_EIIA_1"/>
    <property type="match status" value="1"/>
</dbReference>
<evidence type="ECO:0000256" key="1">
    <source>
        <dbReference type="ARBA" id="ARBA00004496"/>
    </source>
</evidence>
<dbReference type="PANTHER" id="PTHR45008">
    <property type="entry name" value="PTS SYSTEM GLUCOSE-SPECIFIC EIIA COMPONENT"/>
    <property type="match status" value="1"/>
</dbReference>